<evidence type="ECO:0000256" key="7">
    <source>
        <dbReference type="SAM" id="MobiDB-lite"/>
    </source>
</evidence>
<evidence type="ECO:0000259" key="8">
    <source>
        <dbReference type="Pfam" id="PF17177"/>
    </source>
</evidence>
<dbReference type="InterPro" id="IPR002885">
    <property type="entry name" value="PPR_rpt"/>
</dbReference>
<evidence type="ECO:0000256" key="1">
    <source>
        <dbReference type="ARBA" id="ARBA00004173"/>
    </source>
</evidence>
<comment type="similarity">
    <text evidence="2">Belongs to the PPR family. P subfamily.</text>
</comment>
<evidence type="ECO:0000256" key="5">
    <source>
        <dbReference type="ARBA" id="ARBA00023128"/>
    </source>
</evidence>
<dbReference type="PANTHER" id="PTHR45717:SF15">
    <property type="entry name" value="AGL218WP"/>
    <property type="match status" value="1"/>
</dbReference>
<feature type="compositionally biased region" description="Basic and acidic residues" evidence="7">
    <location>
        <begin position="144"/>
        <end position="156"/>
    </location>
</feature>
<dbReference type="InParanoid" id="A0A6I9R818"/>
<evidence type="ECO:0000256" key="4">
    <source>
        <dbReference type="ARBA" id="ARBA00022946"/>
    </source>
</evidence>
<dbReference type="GeneID" id="105045480"/>
<dbReference type="NCBIfam" id="TIGR00756">
    <property type="entry name" value="PPR"/>
    <property type="match status" value="1"/>
</dbReference>
<feature type="repeat" description="PPR" evidence="6">
    <location>
        <begin position="488"/>
        <end position="522"/>
    </location>
</feature>
<dbReference type="GO" id="GO:0005739">
    <property type="term" value="C:mitochondrion"/>
    <property type="evidence" value="ECO:0007669"/>
    <property type="project" value="UniProtKB-SubCell"/>
</dbReference>
<dbReference type="SUPFAM" id="SSF81901">
    <property type="entry name" value="HCP-like"/>
    <property type="match status" value="1"/>
</dbReference>
<dbReference type="PROSITE" id="PS51375">
    <property type="entry name" value="PPR"/>
    <property type="match status" value="3"/>
</dbReference>
<dbReference type="Proteomes" id="UP000504607">
    <property type="component" value="Chromosome 5"/>
</dbReference>
<dbReference type="FunFam" id="1.25.40.10:FF:000744">
    <property type="entry name" value="Pentatricopeptide repeat-containing protein, mitochondrial"/>
    <property type="match status" value="1"/>
</dbReference>
<evidence type="ECO:0000256" key="3">
    <source>
        <dbReference type="ARBA" id="ARBA00022737"/>
    </source>
</evidence>
<comment type="subcellular location">
    <subcellularLocation>
        <location evidence="1">Mitochondrion</location>
    </subcellularLocation>
</comment>
<feature type="repeat" description="PPR" evidence="6">
    <location>
        <begin position="351"/>
        <end position="385"/>
    </location>
</feature>
<evidence type="ECO:0000256" key="2">
    <source>
        <dbReference type="ARBA" id="ARBA00007626"/>
    </source>
</evidence>
<dbReference type="InterPro" id="IPR033443">
    <property type="entry name" value="PROP1-like_PPR_dom"/>
</dbReference>
<feature type="region of interest" description="Disordered" evidence="7">
    <location>
        <begin position="99"/>
        <end position="180"/>
    </location>
</feature>
<evidence type="ECO:0000313" key="10">
    <source>
        <dbReference type="RefSeq" id="XP_010922078.1"/>
    </source>
</evidence>
<evidence type="ECO:0000313" key="9">
    <source>
        <dbReference type="Proteomes" id="UP000504607"/>
    </source>
</evidence>
<keyword evidence="3" id="KW-0677">Repeat</keyword>
<dbReference type="PANTHER" id="PTHR45717">
    <property type="entry name" value="OS12G0527900 PROTEIN"/>
    <property type="match status" value="1"/>
</dbReference>
<feature type="compositionally biased region" description="Polar residues" evidence="7">
    <location>
        <begin position="162"/>
        <end position="172"/>
    </location>
</feature>
<name>A0A6I9R818_ELAGV</name>
<dbReference type="Pfam" id="PF17177">
    <property type="entry name" value="PPR_long"/>
    <property type="match status" value="1"/>
</dbReference>
<dbReference type="Pfam" id="PF13812">
    <property type="entry name" value="PPR_3"/>
    <property type="match status" value="1"/>
</dbReference>
<dbReference type="FunFam" id="1.25.40.10:FF:000394">
    <property type="entry name" value="Pentatricopeptide repeat-containing protein, mitochondrial"/>
    <property type="match status" value="1"/>
</dbReference>
<dbReference type="KEGG" id="egu:105045480"/>
<accession>A0A6I9R818</accession>
<dbReference type="Gene3D" id="1.25.40.10">
    <property type="entry name" value="Tetratricopeptide repeat domain"/>
    <property type="match status" value="2"/>
</dbReference>
<proteinExistence type="inferred from homology"/>
<organism evidence="9 10">
    <name type="scientific">Elaeis guineensis var. tenera</name>
    <name type="common">Oil palm</name>
    <dbReference type="NCBI Taxonomy" id="51953"/>
    <lineage>
        <taxon>Eukaryota</taxon>
        <taxon>Viridiplantae</taxon>
        <taxon>Streptophyta</taxon>
        <taxon>Embryophyta</taxon>
        <taxon>Tracheophyta</taxon>
        <taxon>Spermatophyta</taxon>
        <taxon>Magnoliopsida</taxon>
        <taxon>Liliopsida</taxon>
        <taxon>Arecaceae</taxon>
        <taxon>Arecoideae</taxon>
        <taxon>Cocoseae</taxon>
        <taxon>Elaeidinae</taxon>
        <taxon>Elaeis</taxon>
    </lineage>
</organism>
<reference evidence="10" key="1">
    <citation type="submission" date="2025-08" db="UniProtKB">
        <authorList>
            <consortium name="RefSeq"/>
        </authorList>
    </citation>
    <scope>IDENTIFICATION</scope>
</reference>
<dbReference type="InterPro" id="IPR011990">
    <property type="entry name" value="TPR-like_helical_dom_sf"/>
</dbReference>
<dbReference type="AlphaFoldDB" id="A0A6I9R818"/>
<dbReference type="OrthoDB" id="739241at2759"/>
<gene>
    <name evidence="10" type="primary">LOC105045480</name>
</gene>
<evidence type="ECO:0000256" key="6">
    <source>
        <dbReference type="PROSITE-ProRule" id="PRU00708"/>
    </source>
</evidence>
<dbReference type="FunCoup" id="A0A6I9R818">
    <property type="interactions" value="405"/>
</dbReference>
<keyword evidence="5" id="KW-0496">Mitochondrion</keyword>
<dbReference type="RefSeq" id="XP_010922078.1">
    <property type="nucleotide sequence ID" value="XM_010923776.1"/>
</dbReference>
<dbReference type="Pfam" id="PF01535">
    <property type="entry name" value="PPR"/>
    <property type="match status" value="1"/>
</dbReference>
<feature type="repeat" description="PPR" evidence="6">
    <location>
        <begin position="282"/>
        <end position="316"/>
    </location>
</feature>
<feature type="domain" description="PROP1-like PPR" evidence="8">
    <location>
        <begin position="286"/>
        <end position="444"/>
    </location>
</feature>
<keyword evidence="9" id="KW-1185">Reference proteome</keyword>
<dbReference type="GO" id="GO:0003729">
    <property type="term" value="F:mRNA binding"/>
    <property type="evidence" value="ECO:0007669"/>
    <property type="project" value="UniProtKB-ARBA"/>
</dbReference>
<keyword evidence="4" id="KW-0809">Transit peptide</keyword>
<protein>
    <submittedName>
        <fullName evidence="10">Pentatricopeptide repeat-containing protein At1g80270, mitochondrial isoform X1</fullName>
    </submittedName>
</protein>
<sequence>MVIRGFRVPIRINLELGFLIVAAMWALRRASNPWRYHFPYSMVARASCAKSDILHGNLNHEHWGYELNSNIGEFSVLPKIFSYAPPFSAMPSLGISNFSSQAGARTSDSEVDDGFSDLDSPTETNKIGTMGNKDDDDEFISEQEISRDESEVHSAEVADSSLGLSDSETQSNGEKEPRRKSLMSPLFKVVMEAPRHSVTAALNKWVQEGNSLGRDEISFTLWNLRKRRFYQKALQFVEWLEASKHLNFVERDYASHLDLVAKVHGLQKAEKYINMIPESFRGEIIYRTFLANCVSTGNVKKSEEVFNKMKDHGLPITTFSCNQLILLYARVDRKKIADVLMMMEKENIKPSPFTYKLLMDTKGRTNDITGMEQIVERMKADGMEPDLSTQAMIANHYIFGGLNDKAEATLKKMEGDDIKENRNACKALLPLYAALGKAEDVGRIWKVCEAGPRVDECLAAIEAWGKVGHVEDAEKVFENLLKTWKKLSSKYYNALLKVYANHKLLSKGKDLAKRMSDDGCRIGPLTWDALVKLYVEAGEVAKADSILQKAAQLNQIRPLYSSYMAILDQYAKRGDIHNAEKIFHYLKQTGYAARMTQYRLLLQAYINARTPAYGFRERMKADNVFPNKQVAAQLAAVDAFRKTNISELLD</sequence>